<dbReference type="EMBL" id="JAACJP010000019">
    <property type="protein sequence ID" value="KAF5378525.1"/>
    <property type="molecule type" value="Genomic_DNA"/>
</dbReference>
<protein>
    <recommendedName>
        <fullName evidence="1">HNH nuclease domain-containing protein</fullName>
    </recommendedName>
</protein>
<dbReference type="InterPro" id="IPR003615">
    <property type="entry name" value="HNH_nuc"/>
</dbReference>
<reference evidence="2 3" key="1">
    <citation type="journal article" date="2020" name="ISME J.">
        <title>Uncovering the hidden diversity of litter-decomposition mechanisms in mushroom-forming fungi.</title>
        <authorList>
            <person name="Floudas D."/>
            <person name="Bentzer J."/>
            <person name="Ahren D."/>
            <person name="Johansson T."/>
            <person name="Persson P."/>
            <person name="Tunlid A."/>
        </authorList>
    </citation>
    <scope>NUCLEOTIDE SEQUENCE [LARGE SCALE GENOMIC DNA]</scope>
    <source>
        <strain evidence="2 3">CBS 661.87</strain>
    </source>
</reference>
<name>A0A8H5H8S3_9AGAR</name>
<keyword evidence="3" id="KW-1185">Reference proteome</keyword>
<dbReference type="Proteomes" id="UP000565441">
    <property type="component" value="Unassembled WGS sequence"/>
</dbReference>
<gene>
    <name evidence="2" type="ORF">D9615_007050</name>
</gene>
<evidence type="ECO:0000313" key="2">
    <source>
        <dbReference type="EMBL" id="KAF5378525.1"/>
    </source>
</evidence>
<organism evidence="2 3">
    <name type="scientific">Tricholomella constricta</name>
    <dbReference type="NCBI Taxonomy" id="117010"/>
    <lineage>
        <taxon>Eukaryota</taxon>
        <taxon>Fungi</taxon>
        <taxon>Dikarya</taxon>
        <taxon>Basidiomycota</taxon>
        <taxon>Agaricomycotina</taxon>
        <taxon>Agaricomycetes</taxon>
        <taxon>Agaricomycetidae</taxon>
        <taxon>Agaricales</taxon>
        <taxon>Tricholomatineae</taxon>
        <taxon>Lyophyllaceae</taxon>
        <taxon>Tricholomella</taxon>
    </lineage>
</organism>
<dbReference type="AlphaFoldDB" id="A0A8H5H8S3"/>
<feature type="domain" description="HNH nuclease" evidence="1">
    <location>
        <begin position="123"/>
        <end position="199"/>
    </location>
</feature>
<evidence type="ECO:0000259" key="1">
    <source>
        <dbReference type="Pfam" id="PF13391"/>
    </source>
</evidence>
<sequence length="301" mass="34721">MSLLPRRNVILQDFDGNVIAGFWQYGSVSWTTFSLWLNSLIQTEQHWAVFDFDENSPNRHGGQRSLDSEIVPPGDYILLREDGSPLPVTLTEERARIRQPTHSDTPARREHYRNRTRERDGKCLITGQRFATWSPLRAAHIFPRAHVHEWVRKQFHHLITDTAPASDVGGDSKIDSVQNVFMLRSDLHDMWDNYEFGVNPDDNYRITGFINGLDHVHGLTLHLDHIVDPTIRPLDELFRDHILQGVLKHMKGAGEPTWDYEDAGGFDLSRQEIWGSVEGKERLELEIFDRLFGHQVAEDLG</sequence>
<evidence type="ECO:0000313" key="3">
    <source>
        <dbReference type="Proteomes" id="UP000565441"/>
    </source>
</evidence>
<comment type="caution">
    <text evidence="2">The sequence shown here is derived from an EMBL/GenBank/DDBJ whole genome shotgun (WGS) entry which is preliminary data.</text>
</comment>
<proteinExistence type="predicted"/>
<accession>A0A8H5H8S3</accession>
<dbReference type="Pfam" id="PF13391">
    <property type="entry name" value="HNH_2"/>
    <property type="match status" value="1"/>
</dbReference>
<dbReference type="OrthoDB" id="2142759at2759"/>